<dbReference type="EMBL" id="DPVG01000182">
    <property type="protein sequence ID" value="HCK24121.1"/>
    <property type="molecule type" value="Genomic_DNA"/>
</dbReference>
<evidence type="ECO:0000259" key="2">
    <source>
        <dbReference type="Pfam" id="PF01370"/>
    </source>
</evidence>
<dbReference type="SUPFAM" id="SSF51735">
    <property type="entry name" value="NAD(P)-binding Rossmann-fold domains"/>
    <property type="match status" value="1"/>
</dbReference>
<evidence type="ECO:0000256" key="1">
    <source>
        <dbReference type="ARBA" id="ARBA00007637"/>
    </source>
</evidence>
<evidence type="ECO:0000313" key="4">
    <source>
        <dbReference type="Proteomes" id="UP000263098"/>
    </source>
</evidence>
<gene>
    <name evidence="3" type="ORF">DHW31_04925</name>
</gene>
<protein>
    <submittedName>
        <fullName evidence="3">Epimerase</fullName>
    </submittedName>
</protein>
<dbReference type="PANTHER" id="PTHR43000">
    <property type="entry name" value="DTDP-D-GLUCOSE 4,6-DEHYDRATASE-RELATED"/>
    <property type="match status" value="1"/>
</dbReference>
<reference evidence="3 4" key="1">
    <citation type="journal article" date="2018" name="Nat. Biotechnol.">
        <title>A standardized bacterial taxonomy based on genome phylogeny substantially revises the tree of life.</title>
        <authorList>
            <person name="Parks D.H."/>
            <person name="Chuvochina M."/>
            <person name="Waite D.W."/>
            <person name="Rinke C."/>
            <person name="Skarshewski A."/>
            <person name="Chaumeil P.A."/>
            <person name="Hugenholtz P."/>
        </authorList>
    </citation>
    <scope>NUCLEOTIDE SEQUENCE [LARGE SCALE GENOMIC DNA]</scope>
    <source>
        <strain evidence="3">UBA9667</strain>
    </source>
</reference>
<proteinExistence type="inferred from homology"/>
<evidence type="ECO:0000313" key="3">
    <source>
        <dbReference type="EMBL" id="HCK24121.1"/>
    </source>
</evidence>
<dbReference type="InterPro" id="IPR036291">
    <property type="entry name" value="NAD(P)-bd_dom_sf"/>
</dbReference>
<accession>A0A3D2SFH7</accession>
<feature type="domain" description="NAD-dependent epimerase/dehydratase" evidence="2">
    <location>
        <begin position="4"/>
        <end position="231"/>
    </location>
</feature>
<comment type="similarity">
    <text evidence="1">Belongs to the NAD(P)-dependent epimerase/dehydratase family.</text>
</comment>
<sequence length="303" mass="33260">MEKVIITGADGFVGSYTVQHFLNEGCEVLALDMGDAPRRLKPEGKLSYKKCDVSDIAKMKEIIPAGIYDTFVHFAWAGSSGEARIDHKLQMQNALNTVECMKVAKELGCSRFVCAGSIMEYEVEAAIHSQGSHPGMGYIYGMGKHIAHCMCKAIAANIGIDLLWPMITNAYGVGEYSPRFVNTTLRKIINGEPLQFTAATQNYDFVYVTDVAQAFYKVAKNGKPFCEYMIGSGNAKPLKEFILEMVGSCGPDSKPLFGDVPFTGTNMPLSTFAIDDIKNDCGYEPEVSFGEGTKMTMDWLHTI</sequence>
<dbReference type="Pfam" id="PF01370">
    <property type="entry name" value="Epimerase"/>
    <property type="match status" value="1"/>
</dbReference>
<dbReference type="Gene3D" id="3.40.50.720">
    <property type="entry name" value="NAD(P)-binding Rossmann-like Domain"/>
    <property type="match status" value="1"/>
</dbReference>
<comment type="caution">
    <text evidence="3">The sequence shown here is derived from an EMBL/GenBank/DDBJ whole genome shotgun (WGS) entry which is preliminary data.</text>
</comment>
<dbReference type="Proteomes" id="UP000263098">
    <property type="component" value="Unassembled WGS sequence"/>
</dbReference>
<name>A0A3D2SFH7_9BACE</name>
<dbReference type="InterPro" id="IPR001509">
    <property type="entry name" value="Epimerase_deHydtase"/>
</dbReference>
<organism evidence="3 4">
    <name type="scientific">Bacteroides graminisolvens</name>
    <dbReference type="NCBI Taxonomy" id="477666"/>
    <lineage>
        <taxon>Bacteria</taxon>
        <taxon>Pseudomonadati</taxon>
        <taxon>Bacteroidota</taxon>
        <taxon>Bacteroidia</taxon>
        <taxon>Bacteroidales</taxon>
        <taxon>Bacteroidaceae</taxon>
        <taxon>Bacteroides</taxon>
    </lineage>
</organism>
<dbReference type="AlphaFoldDB" id="A0A3D2SFH7"/>